<organism evidence="2 3">
    <name type="scientific">Blattamonas nauphoetae</name>
    <dbReference type="NCBI Taxonomy" id="2049346"/>
    <lineage>
        <taxon>Eukaryota</taxon>
        <taxon>Metamonada</taxon>
        <taxon>Preaxostyla</taxon>
        <taxon>Oxymonadida</taxon>
        <taxon>Blattamonas</taxon>
    </lineage>
</organism>
<accession>A0ABQ9XHB7</accession>
<evidence type="ECO:0000256" key="1">
    <source>
        <dbReference type="SAM" id="MobiDB-lite"/>
    </source>
</evidence>
<evidence type="ECO:0008006" key="4">
    <source>
        <dbReference type="Google" id="ProtNLM"/>
    </source>
</evidence>
<protein>
    <recommendedName>
        <fullName evidence="4">Helix-turn-helix domain-containing protein</fullName>
    </recommendedName>
</protein>
<reference evidence="2 3" key="1">
    <citation type="journal article" date="2022" name="bioRxiv">
        <title>Genomics of Preaxostyla Flagellates Illuminates Evolutionary Transitions and the Path Towards Mitochondrial Loss.</title>
        <authorList>
            <person name="Novak L.V.F."/>
            <person name="Treitli S.C."/>
            <person name="Pyrih J."/>
            <person name="Halakuc P."/>
            <person name="Pipaliya S.V."/>
            <person name="Vacek V."/>
            <person name="Brzon O."/>
            <person name="Soukal P."/>
            <person name="Eme L."/>
            <person name="Dacks J.B."/>
            <person name="Karnkowska A."/>
            <person name="Elias M."/>
            <person name="Hampl V."/>
        </authorList>
    </citation>
    <scope>NUCLEOTIDE SEQUENCE [LARGE SCALE GENOMIC DNA]</scope>
    <source>
        <strain evidence="2">NAU3</strain>
        <tissue evidence="2">Gut</tissue>
    </source>
</reference>
<evidence type="ECO:0000313" key="2">
    <source>
        <dbReference type="EMBL" id="KAK2949691.1"/>
    </source>
</evidence>
<proteinExistence type="predicted"/>
<dbReference type="Gene3D" id="1.10.10.10">
    <property type="entry name" value="Winged helix-like DNA-binding domain superfamily/Winged helix DNA-binding domain"/>
    <property type="match status" value="1"/>
</dbReference>
<comment type="caution">
    <text evidence="2">The sequence shown here is derived from an EMBL/GenBank/DDBJ whole genome shotgun (WGS) entry which is preliminary data.</text>
</comment>
<keyword evidence="3" id="KW-1185">Reference proteome</keyword>
<gene>
    <name evidence="2" type="ORF">BLNAU_15362</name>
</gene>
<feature type="region of interest" description="Disordered" evidence="1">
    <location>
        <begin position="37"/>
        <end position="71"/>
    </location>
</feature>
<dbReference type="EMBL" id="JARBJD010000151">
    <property type="protein sequence ID" value="KAK2949691.1"/>
    <property type="molecule type" value="Genomic_DNA"/>
</dbReference>
<evidence type="ECO:0000313" key="3">
    <source>
        <dbReference type="Proteomes" id="UP001281761"/>
    </source>
</evidence>
<name>A0ABQ9XHB7_9EUKA</name>
<dbReference type="InterPro" id="IPR036388">
    <property type="entry name" value="WH-like_DNA-bd_sf"/>
</dbReference>
<feature type="compositionally biased region" description="Basic and acidic residues" evidence="1">
    <location>
        <begin position="61"/>
        <end position="71"/>
    </location>
</feature>
<sequence>MDFANRGATLALYRGGSTQVSIAEQLQIPGSTIQSILSKHHKDPKSDATLADRPCAGRPRATTEKQDRLLH</sequence>
<dbReference type="Proteomes" id="UP001281761">
    <property type="component" value="Unassembled WGS sequence"/>
</dbReference>